<accession>A0A6H0Y3G8</accession>
<evidence type="ECO:0000313" key="3">
    <source>
        <dbReference type="Proteomes" id="UP000503462"/>
    </source>
</evidence>
<dbReference type="SUPFAM" id="SSF51735">
    <property type="entry name" value="NAD(P)-binding Rossmann-fold domains"/>
    <property type="match status" value="1"/>
</dbReference>
<dbReference type="Pfam" id="PF13460">
    <property type="entry name" value="NAD_binding_10"/>
    <property type="match status" value="1"/>
</dbReference>
<dbReference type="PANTHER" id="PTHR47129:SF1">
    <property type="entry name" value="NMRA-LIKE DOMAIN-CONTAINING PROTEIN"/>
    <property type="match status" value="1"/>
</dbReference>
<proteinExistence type="predicted"/>
<gene>
    <name evidence="2" type="ORF">AMS68_006978</name>
</gene>
<dbReference type="InterPro" id="IPR036291">
    <property type="entry name" value="NAD(P)-bd_dom_sf"/>
</dbReference>
<dbReference type="EMBL" id="CP051143">
    <property type="protein sequence ID" value="QIX01461.1"/>
    <property type="molecule type" value="Genomic_DNA"/>
</dbReference>
<name>A0A6H0Y3G8_9PEZI</name>
<sequence>MVSQKYLLTGVTGGLGGKILEDMLNRLNLPAASITATSRSESSRGLFESQGLNFKVLDYDRPETIREALVGVDNFLFMSASEFDNDKRRIMHRNVVDAAKAVGVRKTWYVSLAFGGFGVNEKVSVQAVHNWTEEMLIESNMDFVSIRAGVYADAFPLFMNWYPESKAIHLPKLEPPVSSGYIALTSRDELGEGIASLLTQGLEAHPSIKPHGERQIVLLTSAVTSTFIDIANAINSVRIQQQPVDFLEPTEWVEDAAKTDLGSKSKAWFETRLTWFREMCNGALETTDPALETLLGRKPLSGVEIVKSLVGGSNGEYTWHQNSGGARSAK</sequence>
<dbReference type="Gene3D" id="3.40.50.720">
    <property type="entry name" value="NAD(P)-binding Rossmann-like Domain"/>
    <property type="match status" value="1"/>
</dbReference>
<protein>
    <recommendedName>
        <fullName evidence="1">NAD(P)-binding domain-containing protein</fullName>
    </recommendedName>
</protein>
<feature type="domain" description="NAD(P)-binding" evidence="1">
    <location>
        <begin position="10"/>
        <end position="153"/>
    </location>
</feature>
<dbReference type="OrthoDB" id="419598at2759"/>
<dbReference type="Proteomes" id="UP000503462">
    <property type="component" value="Chromosome 5"/>
</dbReference>
<keyword evidence="3" id="KW-1185">Reference proteome</keyword>
<organism evidence="2 3">
    <name type="scientific">Peltaster fructicola</name>
    <dbReference type="NCBI Taxonomy" id="286661"/>
    <lineage>
        <taxon>Eukaryota</taxon>
        <taxon>Fungi</taxon>
        <taxon>Dikarya</taxon>
        <taxon>Ascomycota</taxon>
        <taxon>Pezizomycotina</taxon>
        <taxon>Dothideomycetes</taxon>
        <taxon>Dothideomycetes incertae sedis</taxon>
        <taxon>Peltaster</taxon>
    </lineage>
</organism>
<dbReference type="InterPro" id="IPR016040">
    <property type="entry name" value="NAD(P)-bd_dom"/>
</dbReference>
<dbReference type="PANTHER" id="PTHR47129">
    <property type="entry name" value="QUINONE OXIDOREDUCTASE 2"/>
    <property type="match status" value="1"/>
</dbReference>
<dbReference type="AlphaFoldDB" id="A0A6H0Y3G8"/>
<reference evidence="2 3" key="1">
    <citation type="journal article" date="2016" name="Sci. Rep.">
        <title>Peltaster fructicola genome reveals evolution from an invasive phytopathogen to an ectophytic parasite.</title>
        <authorList>
            <person name="Xu C."/>
            <person name="Chen H."/>
            <person name="Gleason M.L."/>
            <person name="Xu J.R."/>
            <person name="Liu H."/>
            <person name="Zhang R."/>
            <person name="Sun G."/>
        </authorList>
    </citation>
    <scope>NUCLEOTIDE SEQUENCE [LARGE SCALE GENOMIC DNA]</scope>
    <source>
        <strain evidence="2 3">LNHT1506</strain>
    </source>
</reference>
<dbReference type="Gene3D" id="3.90.25.10">
    <property type="entry name" value="UDP-galactose 4-epimerase, domain 1"/>
    <property type="match status" value="1"/>
</dbReference>
<evidence type="ECO:0000259" key="1">
    <source>
        <dbReference type="Pfam" id="PF13460"/>
    </source>
</evidence>
<dbReference type="InterPro" id="IPR052718">
    <property type="entry name" value="NmrA-type_oxidoreductase"/>
</dbReference>
<evidence type="ECO:0000313" key="2">
    <source>
        <dbReference type="EMBL" id="QIX01461.1"/>
    </source>
</evidence>